<name>A0A3P3VJ58_9GAMM</name>
<dbReference type="SUPFAM" id="SSF52738">
    <property type="entry name" value="Methylesterase CheB, C-terminal domain"/>
    <property type="match status" value="1"/>
</dbReference>
<sequence length="343" mass="36927">MRMSDSNTKAVVGIIADTVLQQHLVGTLLADEEILVPVNTSPAQFTTEAFNTPVDLWYVDLTLDEGFDDFLDLILEAVDVPVLIGDGQAPTRNSDEYPRWRRSFLGKLNQQLALARASTAGEAPLSVGRPKLPPLPLPAVLSQLENTPVPQSVWVIGASLGGPGVVKEFLDALPRGLPVAFVYAQHIDASFQQVLADTLGRHSAFDVVTAAEGAPLGYGKVILAPVEQEVRISAQGRIEATGKHWSGPYQPNIGEVMMGVLRRFKEHCGAIIFSGMGEDGVQASLEYQRCGAQVWAQDAASCASSTMPDAIAHDGYCSYRGTPRELAQRLVERLAQEVSPKLG</sequence>
<feature type="domain" description="CheB-type methylesterase" evidence="5">
    <location>
        <begin position="148"/>
        <end position="337"/>
    </location>
</feature>
<comment type="caution">
    <text evidence="6">The sequence shown here is derived from an EMBL/GenBank/DDBJ whole genome shotgun (WGS) entry which is preliminary data.</text>
</comment>
<feature type="active site" evidence="4">
    <location>
        <position position="159"/>
    </location>
</feature>
<dbReference type="EC" id="3.1.1.61" evidence="2"/>
<dbReference type="InterPro" id="IPR000673">
    <property type="entry name" value="Sig_transdc_resp-reg_Me-estase"/>
</dbReference>
<dbReference type="GO" id="GO:0005737">
    <property type="term" value="C:cytoplasm"/>
    <property type="evidence" value="ECO:0007669"/>
    <property type="project" value="InterPro"/>
</dbReference>
<accession>A0A3P3VJ58</accession>
<dbReference type="Pfam" id="PF01339">
    <property type="entry name" value="CheB_methylest"/>
    <property type="match status" value="1"/>
</dbReference>
<protein>
    <recommendedName>
        <fullName evidence="2">protein-glutamate methylesterase</fullName>
        <ecNumber evidence="2">3.1.1.61</ecNumber>
    </recommendedName>
</protein>
<keyword evidence="1 4" id="KW-0378">Hydrolase</keyword>
<dbReference type="PROSITE" id="PS50122">
    <property type="entry name" value="CHEB"/>
    <property type="match status" value="1"/>
</dbReference>
<reference evidence="6 7" key="2">
    <citation type="submission" date="2018-12" db="EMBL/GenBank/DDBJ databases">
        <title>Simiduia agarivorans gen. nov., sp. nov., a marine, agarolytic bacterium isolated from shallow coastal water from Keelung, Taiwan.</title>
        <authorList>
            <person name="Shieh W.Y."/>
        </authorList>
    </citation>
    <scope>NUCLEOTIDE SEQUENCE [LARGE SCALE GENOMIC DNA]</scope>
    <source>
        <strain evidence="6 7">GTF-13</strain>
    </source>
</reference>
<evidence type="ECO:0000256" key="3">
    <source>
        <dbReference type="ARBA" id="ARBA00048267"/>
    </source>
</evidence>
<feature type="active site" evidence="4">
    <location>
        <position position="279"/>
    </location>
</feature>
<dbReference type="PANTHER" id="PTHR42872:SF6">
    <property type="entry name" value="PROTEIN-GLUTAMATE METHYLESTERASE_PROTEIN-GLUTAMINE GLUTAMINASE"/>
    <property type="match status" value="1"/>
</dbReference>
<evidence type="ECO:0000256" key="4">
    <source>
        <dbReference type="PROSITE-ProRule" id="PRU00050"/>
    </source>
</evidence>
<reference evidence="6 7" key="1">
    <citation type="submission" date="2018-08" db="EMBL/GenBank/DDBJ databases">
        <authorList>
            <person name="Khan S.A."/>
        </authorList>
    </citation>
    <scope>NUCLEOTIDE SEQUENCE [LARGE SCALE GENOMIC DNA]</scope>
    <source>
        <strain evidence="6 7">GTF-13</strain>
    </source>
</reference>
<evidence type="ECO:0000313" key="6">
    <source>
        <dbReference type="EMBL" id="RRJ82720.1"/>
    </source>
</evidence>
<dbReference type="Gene3D" id="3.40.50.180">
    <property type="entry name" value="Methylesterase CheB, C-terminal domain"/>
    <property type="match status" value="1"/>
</dbReference>
<dbReference type="PANTHER" id="PTHR42872">
    <property type="entry name" value="PROTEIN-GLUTAMATE METHYLESTERASE/PROTEIN-GLUTAMINE GLUTAMINASE"/>
    <property type="match status" value="1"/>
</dbReference>
<dbReference type="AlphaFoldDB" id="A0A3P3VJ58"/>
<gene>
    <name evidence="6" type="ORF">D0544_12745</name>
</gene>
<keyword evidence="7" id="KW-1185">Reference proteome</keyword>
<evidence type="ECO:0000256" key="2">
    <source>
        <dbReference type="ARBA" id="ARBA00039140"/>
    </source>
</evidence>
<dbReference type="EMBL" id="QWEZ01000002">
    <property type="protein sequence ID" value="RRJ82720.1"/>
    <property type="molecule type" value="Genomic_DNA"/>
</dbReference>
<evidence type="ECO:0000313" key="7">
    <source>
        <dbReference type="Proteomes" id="UP000280792"/>
    </source>
</evidence>
<evidence type="ECO:0000259" key="5">
    <source>
        <dbReference type="PROSITE" id="PS50122"/>
    </source>
</evidence>
<dbReference type="Proteomes" id="UP000280792">
    <property type="component" value="Unassembled WGS sequence"/>
</dbReference>
<evidence type="ECO:0000256" key="1">
    <source>
        <dbReference type="ARBA" id="ARBA00022801"/>
    </source>
</evidence>
<comment type="catalytic activity">
    <reaction evidence="3">
        <text>[protein]-L-glutamate 5-O-methyl ester + H2O = L-glutamyl-[protein] + methanol + H(+)</text>
        <dbReference type="Rhea" id="RHEA:23236"/>
        <dbReference type="Rhea" id="RHEA-COMP:10208"/>
        <dbReference type="Rhea" id="RHEA-COMP:10311"/>
        <dbReference type="ChEBI" id="CHEBI:15377"/>
        <dbReference type="ChEBI" id="CHEBI:15378"/>
        <dbReference type="ChEBI" id="CHEBI:17790"/>
        <dbReference type="ChEBI" id="CHEBI:29973"/>
        <dbReference type="ChEBI" id="CHEBI:82795"/>
        <dbReference type="EC" id="3.1.1.61"/>
    </reaction>
</comment>
<organism evidence="6 7">
    <name type="scientific">Aestuariirhabdus litorea</name>
    <dbReference type="NCBI Taxonomy" id="2528527"/>
    <lineage>
        <taxon>Bacteria</taxon>
        <taxon>Pseudomonadati</taxon>
        <taxon>Pseudomonadota</taxon>
        <taxon>Gammaproteobacteria</taxon>
        <taxon>Oceanospirillales</taxon>
        <taxon>Aestuariirhabdaceae</taxon>
        <taxon>Aestuariirhabdus</taxon>
    </lineage>
</organism>
<feature type="active site" evidence="4">
    <location>
        <position position="186"/>
    </location>
</feature>
<dbReference type="GO" id="GO:0008984">
    <property type="term" value="F:protein-glutamate methylesterase activity"/>
    <property type="evidence" value="ECO:0007669"/>
    <property type="project" value="UniProtKB-EC"/>
</dbReference>
<proteinExistence type="predicted"/>
<dbReference type="GO" id="GO:0006935">
    <property type="term" value="P:chemotaxis"/>
    <property type="evidence" value="ECO:0007669"/>
    <property type="project" value="UniProtKB-UniRule"/>
</dbReference>
<dbReference type="InterPro" id="IPR035909">
    <property type="entry name" value="CheB_C"/>
</dbReference>
<dbReference type="GO" id="GO:0000156">
    <property type="term" value="F:phosphorelay response regulator activity"/>
    <property type="evidence" value="ECO:0007669"/>
    <property type="project" value="InterPro"/>
</dbReference>
<keyword evidence="4" id="KW-0145">Chemotaxis</keyword>